<dbReference type="Proteomes" id="UP000269198">
    <property type="component" value="Unassembled WGS sequence"/>
</dbReference>
<gene>
    <name evidence="2" type="ORF">EFW17_16480</name>
</gene>
<organism evidence="2 3">
    <name type="scientific">Halostreptopolyspora alba</name>
    <dbReference type="NCBI Taxonomy" id="2487137"/>
    <lineage>
        <taxon>Bacteria</taxon>
        <taxon>Bacillati</taxon>
        <taxon>Actinomycetota</taxon>
        <taxon>Actinomycetes</taxon>
        <taxon>Streptosporangiales</taxon>
        <taxon>Nocardiopsidaceae</taxon>
        <taxon>Halostreptopolyspora</taxon>
    </lineage>
</organism>
<name>A0A3N0E6A2_9ACTN</name>
<dbReference type="EMBL" id="RJMB01000017">
    <property type="protein sequence ID" value="RNL83374.1"/>
    <property type="molecule type" value="Genomic_DNA"/>
</dbReference>
<dbReference type="CDD" id="cd00158">
    <property type="entry name" value="RHOD"/>
    <property type="match status" value="1"/>
</dbReference>
<evidence type="ECO:0000313" key="2">
    <source>
        <dbReference type="EMBL" id="RNL83374.1"/>
    </source>
</evidence>
<proteinExistence type="predicted"/>
<dbReference type="AlphaFoldDB" id="A0A3N0E6A2"/>
<dbReference type="SUPFAM" id="SSF52821">
    <property type="entry name" value="Rhodanese/Cell cycle control phosphatase"/>
    <property type="match status" value="1"/>
</dbReference>
<dbReference type="Pfam" id="PF00581">
    <property type="entry name" value="Rhodanese"/>
    <property type="match status" value="1"/>
</dbReference>
<reference evidence="2 3" key="1">
    <citation type="submission" date="2018-11" db="EMBL/GenBank/DDBJ databases">
        <title>The genome draft of YIM 96095.</title>
        <authorList>
            <person name="Tang S.-K."/>
            <person name="Chunyu W.-X."/>
            <person name="Feng Y.-Z."/>
        </authorList>
    </citation>
    <scope>NUCLEOTIDE SEQUENCE [LARGE SCALE GENOMIC DNA]</scope>
    <source>
        <strain evidence="2 3">YIM 96095</strain>
    </source>
</reference>
<dbReference type="PANTHER" id="PTHR43031">
    <property type="entry name" value="FAD-DEPENDENT OXIDOREDUCTASE"/>
    <property type="match status" value="1"/>
</dbReference>
<dbReference type="RefSeq" id="WP_123202341.1">
    <property type="nucleotide sequence ID" value="NZ_RJMB01000017.1"/>
</dbReference>
<dbReference type="OrthoDB" id="9800872at2"/>
<evidence type="ECO:0000313" key="3">
    <source>
        <dbReference type="Proteomes" id="UP000269198"/>
    </source>
</evidence>
<dbReference type="InterPro" id="IPR050229">
    <property type="entry name" value="GlpE_sulfurtransferase"/>
</dbReference>
<dbReference type="Gene3D" id="3.40.250.10">
    <property type="entry name" value="Rhodanese-like domain"/>
    <property type="match status" value="1"/>
</dbReference>
<feature type="domain" description="Rhodanese" evidence="1">
    <location>
        <begin position="14"/>
        <end position="101"/>
    </location>
</feature>
<dbReference type="PROSITE" id="PS50206">
    <property type="entry name" value="RHODANESE_3"/>
    <property type="match status" value="1"/>
</dbReference>
<protein>
    <submittedName>
        <fullName evidence="2">Rhodanese-like domain-containing protein</fullName>
    </submittedName>
</protein>
<dbReference type="InterPro" id="IPR001763">
    <property type="entry name" value="Rhodanese-like_dom"/>
</dbReference>
<sequence>MFDAPVPAVEVDSVPGDGYLLDVREHDEWQAGHAPGAVHIPLHELAQRAGEIPSEHSVYVVCRSGGRSAQAVRALNDAGWRAANVAGGMQAWALVGREMTSENGADPQVI</sequence>
<dbReference type="SMART" id="SM00450">
    <property type="entry name" value="RHOD"/>
    <property type="match status" value="1"/>
</dbReference>
<evidence type="ECO:0000259" key="1">
    <source>
        <dbReference type="PROSITE" id="PS50206"/>
    </source>
</evidence>
<dbReference type="InterPro" id="IPR036873">
    <property type="entry name" value="Rhodanese-like_dom_sf"/>
</dbReference>
<keyword evidence="3" id="KW-1185">Reference proteome</keyword>
<accession>A0A3N0E6A2</accession>
<dbReference type="PANTHER" id="PTHR43031:SF1">
    <property type="entry name" value="PYRIDINE NUCLEOTIDE-DISULPHIDE OXIDOREDUCTASE"/>
    <property type="match status" value="1"/>
</dbReference>
<comment type="caution">
    <text evidence="2">The sequence shown here is derived from an EMBL/GenBank/DDBJ whole genome shotgun (WGS) entry which is preliminary data.</text>
</comment>